<accession>A0A9P7GS91</accession>
<feature type="compositionally biased region" description="Basic residues" evidence="1">
    <location>
        <begin position="1209"/>
        <end position="1218"/>
    </location>
</feature>
<feature type="region of interest" description="Disordered" evidence="1">
    <location>
        <begin position="1195"/>
        <end position="1389"/>
    </location>
</feature>
<sequence>MVWNRELLYVGGFLSRAAYEMELKNVRSLWEGAVPPGFPPTSVDHELETWLRSRSLHALKFFTFHQSTPSADVSSLLEAAFFACGGNSFSLISTAGVRNATDIRLPDPAFAGFLKQLPVLPEEILADAAGTIAALQTRGMIKTISFGDVLQELRSRPLEEDEMIECLKWWIGINKEASKFELTPRTQFLNAAVLTTGEDKSALSLSSIRTFVNNRTIANIIPLDGPLPDHLLPPSISKHFSPEDIINSFPWTELTIPEWLSYICSPAVRKSNVDVDITLSATWAERILIIVARAWPNLSGPAKGEVFMCLKTLTCIPTTAGMKAPDQSYFAQANIFNDLAVVKFPSNVTIKGNLERVLQTLGVRKHVDLQVVFNRMIKTNEWTVADLAKYLVSVQSTLTAEEWARLKMTAAFSKEQKLSTGDNEQKPTRYQAQQLYEPVDVFRQLGLPVMDWGGHSRWRSSSDEVALKYLLDNMETHYKNYEPSHFRDVAFIPAVKQSSEPCLGTLKEVFANSDWAIMGFLVTHPTLQLDAISKLKVKQHPPTSMIIELLERTPPKDDLEARSWFSVLASRVSDFSSHELQQLSQLKIVPVKSDTGLRWLEPSRCYFGGDAKGKFHSKLFVFVNFGQPANGFLTACGTKHEPSVEEVVQILLEDPPRFLASAEKPTQFLDELRNIAVNYKLIKSGTIARMQRSPILLGTKRKLRKVDGKLGPGEKSLKHDEMDGINSPNSDDLDDEDWELQYELLKAEEIIIADDTHAHQAFGDSFFTAPQEDILEIKTYGKLSVTKSLTFGQLRLSRKQEVSAVAQRIGYNGPIQLWIAGNSQIDMYEVAMAMNRLIFASPRANDALLFMTILSTDLKALKRRGYNVDRILRKQQTERHAAEQAKLNQAALISKPPAINVEDPTPSTPITPPSSNSTSTPLTSSITKPSDLKTNPDPPAPTTPLPFRNTLQMLKRKINPSQPAELPPLIPPPVIHKSPIRSDIDSHVTPLKNISSNIDMAIKACRPESGNLLRNRQEMRQVKESLDEGYCDVSGRVGDLNLIGEMGNVKVYLSDEVPDQQEFLPNHKDPVARFIHVLVKLSRVYDLPLTSLHVFYDLAGGLIAFNRNGSIFVNLRYYMEWHDAEVSIGKLNASYISCTPPPITLKISSSSSQLNALGASFKRKKYTMNPLPLYHPLGRLALSLPLLDPASVGLPTPVKSGSDDAIRRSSARAHRPAAKLRDVDDDGPVTTTNLPLHNIDVQEKPSPRKRRGGGGPKRKRREADDGDATYPAKRTRIPRGSVNQQTEEESPSESIAAEVTPTPEPMSEVPEDRKPERRSRRARGGKRRDSSVSDAASTASTGATAYPAKENESMEVEKSFEADAPPTVDEKNEKEEGELSEDGKSTCQS</sequence>
<comment type="caution">
    <text evidence="2">The sequence shown here is derived from an EMBL/GenBank/DDBJ whole genome shotgun (WGS) entry which is preliminary data.</text>
</comment>
<reference evidence="2" key="2">
    <citation type="submission" date="2021-10" db="EMBL/GenBank/DDBJ databases">
        <title>Phylogenomics reveals ancestral predisposition of the termite-cultivated fungus Termitomyces towards a domesticated lifestyle.</title>
        <authorList>
            <person name="Auxier B."/>
            <person name="Grum-Grzhimaylo A."/>
            <person name="Cardenas M.E."/>
            <person name="Lodge J.D."/>
            <person name="Laessoe T."/>
            <person name="Pedersen O."/>
            <person name="Smith M.E."/>
            <person name="Kuyper T.W."/>
            <person name="Franco-Molano E.A."/>
            <person name="Baroni T.J."/>
            <person name="Aanen D.K."/>
        </authorList>
    </citation>
    <scope>NUCLEOTIDE SEQUENCE</scope>
    <source>
        <strain evidence="2">D49</strain>
    </source>
</reference>
<dbReference type="EMBL" id="JABCKI010000042">
    <property type="protein sequence ID" value="KAG5653628.1"/>
    <property type="molecule type" value="Genomic_DNA"/>
</dbReference>
<keyword evidence="3" id="KW-1185">Reference proteome</keyword>
<dbReference type="OrthoDB" id="10031156at2759"/>
<gene>
    <name evidence="2" type="ORF">H0H81_011854</name>
</gene>
<proteinExistence type="predicted"/>
<feature type="compositionally biased region" description="Low complexity" evidence="1">
    <location>
        <begin position="913"/>
        <end position="929"/>
    </location>
</feature>
<reference evidence="2" key="1">
    <citation type="submission" date="2021-02" db="EMBL/GenBank/DDBJ databases">
        <authorList>
            <person name="Nieuwenhuis M."/>
            <person name="Van De Peppel L.J.J."/>
        </authorList>
    </citation>
    <scope>NUCLEOTIDE SEQUENCE</scope>
    <source>
        <strain evidence="2">D49</strain>
    </source>
</reference>
<dbReference type="Proteomes" id="UP000717328">
    <property type="component" value="Unassembled WGS sequence"/>
</dbReference>
<feature type="compositionally biased region" description="Pro residues" evidence="1">
    <location>
        <begin position="965"/>
        <end position="974"/>
    </location>
</feature>
<dbReference type="Pfam" id="PF12449">
    <property type="entry name" value="DUF3684"/>
    <property type="match status" value="2"/>
</dbReference>
<evidence type="ECO:0000313" key="3">
    <source>
        <dbReference type="Proteomes" id="UP000717328"/>
    </source>
</evidence>
<name>A0A9P7GS91_9AGAR</name>
<feature type="compositionally biased region" description="Low complexity" evidence="1">
    <location>
        <begin position="1332"/>
        <end position="1345"/>
    </location>
</feature>
<feature type="compositionally biased region" description="Basic and acidic residues" evidence="1">
    <location>
        <begin position="1349"/>
        <end position="1361"/>
    </location>
</feature>
<dbReference type="PANTHER" id="PTHR47839:SF1">
    <property type="entry name" value="DOMAIN PROTEIN, PUTATIVE (AFU_ORTHOLOGUE AFUA_6G04830)-RELATED"/>
    <property type="match status" value="1"/>
</dbReference>
<organism evidence="2 3">
    <name type="scientific">Sphagnurus paluster</name>
    <dbReference type="NCBI Taxonomy" id="117069"/>
    <lineage>
        <taxon>Eukaryota</taxon>
        <taxon>Fungi</taxon>
        <taxon>Dikarya</taxon>
        <taxon>Basidiomycota</taxon>
        <taxon>Agaricomycotina</taxon>
        <taxon>Agaricomycetes</taxon>
        <taxon>Agaricomycetidae</taxon>
        <taxon>Agaricales</taxon>
        <taxon>Tricholomatineae</taxon>
        <taxon>Lyophyllaceae</taxon>
        <taxon>Sphagnurus</taxon>
    </lineage>
</organism>
<feature type="compositionally biased region" description="Basic residues" evidence="1">
    <location>
        <begin position="1316"/>
        <end position="1326"/>
    </location>
</feature>
<dbReference type="InterPro" id="IPR022155">
    <property type="entry name" value="DUF3684"/>
</dbReference>
<feature type="region of interest" description="Disordered" evidence="1">
    <location>
        <begin position="893"/>
        <end position="947"/>
    </location>
</feature>
<protein>
    <submittedName>
        <fullName evidence="2">Uncharacterized protein</fullName>
    </submittedName>
</protein>
<feature type="region of interest" description="Disordered" evidence="1">
    <location>
        <begin position="961"/>
        <end position="980"/>
    </location>
</feature>
<evidence type="ECO:0000313" key="2">
    <source>
        <dbReference type="EMBL" id="KAG5653628.1"/>
    </source>
</evidence>
<feature type="compositionally biased region" description="Basic residues" evidence="1">
    <location>
        <begin position="1247"/>
        <end position="1260"/>
    </location>
</feature>
<dbReference type="PANTHER" id="PTHR47839">
    <property type="entry name" value="DOMAIN PROTEIN, PUTATIVE (AFU_ORTHOLOGUE AFUA_6G04830)-RELATED"/>
    <property type="match status" value="1"/>
</dbReference>
<feature type="region of interest" description="Disordered" evidence="1">
    <location>
        <begin position="708"/>
        <end position="732"/>
    </location>
</feature>
<evidence type="ECO:0000256" key="1">
    <source>
        <dbReference type="SAM" id="MobiDB-lite"/>
    </source>
</evidence>